<keyword evidence="3 7" id="KW-0489">Methyltransferase</keyword>
<dbReference type="GO" id="GO:0032259">
    <property type="term" value="P:methylation"/>
    <property type="evidence" value="ECO:0007669"/>
    <property type="project" value="UniProtKB-KW"/>
</dbReference>
<evidence type="ECO:0000256" key="5">
    <source>
        <dbReference type="ARBA" id="ARBA00022691"/>
    </source>
</evidence>
<dbReference type="RefSeq" id="WP_190614268.1">
    <property type="nucleotide sequence ID" value="NZ_AP018712.1"/>
</dbReference>
<dbReference type="PANTHER" id="PTHR47036:SF1">
    <property type="entry name" value="COBALT-FACTOR III C(17)-METHYLTRANSFERASE-RELATED"/>
    <property type="match status" value="1"/>
</dbReference>
<evidence type="ECO:0000259" key="6">
    <source>
        <dbReference type="Pfam" id="PF00590"/>
    </source>
</evidence>
<dbReference type="InterPro" id="IPR051810">
    <property type="entry name" value="Precorrin_MeTrfase"/>
</dbReference>
<proteinExistence type="predicted"/>
<evidence type="ECO:0000313" key="7">
    <source>
        <dbReference type="EMBL" id="BBE31617.1"/>
    </source>
</evidence>
<accession>A0A7G1G9J0</accession>
<evidence type="ECO:0000313" key="8">
    <source>
        <dbReference type="Proteomes" id="UP000516361"/>
    </source>
</evidence>
<keyword evidence="5" id="KW-0949">S-adenosyl-L-methionine</keyword>
<keyword evidence="4 7" id="KW-0808">Transferase</keyword>
<dbReference type="InterPro" id="IPR014777">
    <property type="entry name" value="4pyrrole_Mease_sub1"/>
</dbReference>
<name>A0A7G1G9J0_9BACT</name>
<dbReference type="InterPro" id="IPR006363">
    <property type="entry name" value="Cbl_synth_CobJ/CibH_dom"/>
</dbReference>
<dbReference type="Pfam" id="PF00590">
    <property type="entry name" value="TP_methylase"/>
    <property type="match status" value="1"/>
</dbReference>
<keyword evidence="8" id="KW-1185">Reference proteome</keyword>
<evidence type="ECO:0000256" key="3">
    <source>
        <dbReference type="ARBA" id="ARBA00022603"/>
    </source>
</evidence>
<keyword evidence="2" id="KW-0169">Cobalamin biosynthesis</keyword>
<reference evidence="7 8" key="1">
    <citation type="submission" date="2018-06" db="EMBL/GenBank/DDBJ databases">
        <title>Genome sequencing of Oceanotoga sp. sy52.</title>
        <authorList>
            <person name="Mori K."/>
        </authorList>
    </citation>
    <scope>NUCLEOTIDE SEQUENCE [LARGE SCALE GENOMIC DNA]</scope>
    <source>
        <strain evidence="8">sy52</strain>
    </source>
</reference>
<dbReference type="InterPro" id="IPR014776">
    <property type="entry name" value="4pyrrole_Mease_sub2"/>
</dbReference>
<dbReference type="InterPro" id="IPR000878">
    <property type="entry name" value="4pyrrol_Mease"/>
</dbReference>
<evidence type="ECO:0000256" key="2">
    <source>
        <dbReference type="ARBA" id="ARBA00022573"/>
    </source>
</evidence>
<dbReference type="SUPFAM" id="SSF53790">
    <property type="entry name" value="Tetrapyrrole methylase"/>
    <property type="match status" value="1"/>
</dbReference>
<dbReference type="GO" id="GO:0008168">
    <property type="term" value="F:methyltransferase activity"/>
    <property type="evidence" value="ECO:0007669"/>
    <property type="project" value="UniProtKB-KW"/>
</dbReference>
<comment type="pathway">
    <text evidence="1">Cofactor biosynthesis; adenosylcobalamin biosynthesis.</text>
</comment>
<sequence length="237" mass="26919">MKLFVVGIGPGKIEYMSNYAIDVLKKVDYIVGYTKYIDRIKKYFNEKNFIHTGMRKEVERVKHAVGKVNEGYNVAIVSSGDSGVYGMASLAISLCENVEIVPGITAANSAAALLGAPLTLDFAVISMSDILVEWEKIVMRATYFAKSGVTTVIYNPISKIRKHQLKKVFEIFKKERNEFYIGIVKNAFLPNQRSYYIKSTSNIDWINDIDMMSIVFFCDENTIEKNNKIYVPRGYKQ</sequence>
<protein>
    <submittedName>
        <fullName evidence="7">Precorrin-3B C(17)-methyltransferase</fullName>
    </submittedName>
</protein>
<dbReference type="UniPathway" id="UPA00148"/>
<dbReference type="Gene3D" id="3.30.950.10">
    <property type="entry name" value="Methyltransferase, Cobalt-precorrin-4 Transmethylase, Domain 2"/>
    <property type="match status" value="1"/>
</dbReference>
<gene>
    <name evidence="7" type="primary">cobJ</name>
    <name evidence="7" type="ORF">OSSY52_17580</name>
</gene>
<dbReference type="EMBL" id="AP018712">
    <property type="protein sequence ID" value="BBE31617.1"/>
    <property type="molecule type" value="Genomic_DNA"/>
</dbReference>
<organism evidence="7 8">
    <name type="scientific">Tepiditoga spiralis</name>
    <dbReference type="NCBI Taxonomy" id="2108365"/>
    <lineage>
        <taxon>Bacteria</taxon>
        <taxon>Thermotogati</taxon>
        <taxon>Thermotogota</taxon>
        <taxon>Thermotogae</taxon>
        <taxon>Petrotogales</taxon>
        <taxon>Petrotogaceae</taxon>
        <taxon>Tepiditoga</taxon>
    </lineage>
</organism>
<evidence type="ECO:0000256" key="4">
    <source>
        <dbReference type="ARBA" id="ARBA00022679"/>
    </source>
</evidence>
<dbReference type="PANTHER" id="PTHR47036">
    <property type="entry name" value="COBALT-FACTOR III C(17)-METHYLTRANSFERASE-RELATED"/>
    <property type="match status" value="1"/>
</dbReference>
<dbReference type="GO" id="GO:0009236">
    <property type="term" value="P:cobalamin biosynthetic process"/>
    <property type="evidence" value="ECO:0007669"/>
    <property type="project" value="UniProtKB-UniPathway"/>
</dbReference>
<feature type="domain" description="Tetrapyrrole methylase" evidence="6">
    <location>
        <begin position="2"/>
        <end position="195"/>
    </location>
</feature>
<dbReference type="Proteomes" id="UP000516361">
    <property type="component" value="Chromosome"/>
</dbReference>
<dbReference type="InterPro" id="IPR035996">
    <property type="entry name" value="4pyrrol_Methylase_sf"/>
</dbReference>
<dbReference type="Gene3D" id="3.40.1010.10">
    <property type="entry name" value="Cobalt-precorrin-4 Transmethylase, Domain 1"/>
    <property type="match status" value="1"/>
</dbReference>
<dbReference type="CDD" id="cd11646">
    <property type="entry name" value="Precorrin_3B_C17_MT"/>
    <property type="match status" value="1"/>
</dbReference>
<dbReference type="AlphaFoldDB" id="A0A7G1G9J0"/>
<dbReference type="KEGG" id="ocy:OSSY52_17580"/>
<evidence type="ECO:0000256" key="1">
    <source>
        <dbReference type="ARBA" id="ARBA00004953"/>
    </source>
</evidence>
<dbReference type="InParanoid" id="A0A7G1G9J0"/>